<evidence type="ECO:0000256" key="2">
    <source>
        <dbReference type="ARBA" id="ARBA00009240"/>
    </source>
</evidence>
<evidence type="ECO:0000256" key="8">
    <source>
        <dbReference type="ARBA" id="ARBA00023054"/>
    </source>
</evidence>
<name>A0A016W8C4_9BILA</name>
<reference evidence="14" key="1">
    <citation type="journal article" date="2015" name="Nat. Genet.">
        <title>The genome and transcriptome of the zoonotic hookworm Ancylostoma ceylanicum identify infection-specific gene families.</title>
        <authorList>
            <person name="Schwarz E.M."/>
            <person name="Hu Y."/>
            <person name="Antoshechkin I."/>
            <person name="Miller M.M."/>
            <person name="Sternberg P.W."/>
            <person name="Aroian R.V."/>
        </authorList>
    </citation>
    <scope>NUCLEOTIDE SEQUENCE</scope>
    <source>
        <strain evidence="14">HY135</strain>
    </source>
</reference>
<dbReference type="Pfam" id="PF09740">
    <property type="entry name" value="DUF2043"/>
    <property type="match status" value="1"/>
</dbReference>
<comment type="caution">
    <text evidence="13">The sequence shown here is derived from an EMBL/GenBank/DDBJ whole genome shotgun (WGS) entry which is preliminary data.</text>
</comment>
<keyword evidence="14" id="KW-1185">Reference proteome</keyword>
<keyword evidence="3" id="KW-0158">Chromosome</keyword>
<comment type="similarity">
    <text evidence="2">Belongs to the UVSSA family.</text>
</comment>
<evidence type="ECO:0000256" key="4">
    <source>
        <dbReference type="ARBA" id="ARBA00022723"/>
    </source>
</evidence>
<keyword evidence="9" id="KW-0234">DNA repair</keyword>
<evidence type="ECO:0000313" key="14">
    <source>
        <dbReference type="Proteomes" id="UP000024635"/>
    </source>
</evidence>
<accession>A0A016W8C4</accession>
<dbReference type="STRING" id="53326.A0A016W8C4"/>
<dbReference type="Pfam" id="PF20867">
    <property type="entry name" value="UVSSA_N"/>
    <property type="match status" value="1"/>
</dbReference>
<dbReference type="AlphaFoldDB" id="A0A016W8C4"/>
<dbReference type="InterPro" id="IPR049431">
    <property type="entry name" value="UVSSA_C"/>
</dbReference>
<evidence type="ECO:0000256" key="10">
    <source>
        <dbReference type="SAM" id="Coils"/>
    </source>
</evidence>
<evidence type="ECO:0000256" key="5">
    <source>
        <dbReference type="ARBA" id="ARBA00022763"/>
    </source>
</evidence>
<evidence type="ECO:0000256" key="1">
    <source>
        <dbReference type="ARBA" id="ARBA00004286"/>
    </source>
</evidence>
<feature type="region of interest" description="Disordered" evidence="11">
    <location>
        <begin position="497"/>
        <end position="560"/>
    </location>
</feature>
<keyword evidence="8 10" id="KW-0175">Coiled coil</keyword>
<dbReference type="PANTHER" id="PTHR28670:SF1">
    <property type="entry name" value="UV-STIMULATED SCAFFOLD PROTEIN A"/>
    <property type="match status" value="1"/>
</dbReference>
<keyword evidence="5" id="KW-0227">DNA damage</keyword>
<comment type="subcellular location">
    <subcellularLocation>
        <location evidence="1">Chromosome</location>
    </subcellularLocation>
</comment>
<feature type="domain" description="UV-stimulated scaffold protein A C-terminal" evidence="12">
    <location>
        <begin position="395"/>
        <end position="501"/>
    </location>
</feature>
<evidence type="ECO:0000256" key="6">
    <source>
        <dbReference type="ARBA" id="ARBA00022771"/>
    </source>
</evidence>
<evidence type="ECO:0000256" key="9">
    <source>
        <dbReference type="ARBA" id="ARBA00023204"/>
    </source>
</evidence>
<feature type="compositionally biased region" description="Basic and acidic residues" evidence="11">
    <location>
        <begin position="497"/>
        <end position="515"/>
    </location>
</feature>
<feature type="region of interest" description="Disordered" evidence="11">
    <location>
        <begin position="310"/>
        <end position="348"/>
    </location>
</feature>
<evidence type="ECO:0000313" key="13">
    <source>
        <dbReference type="EMBL" id="EYC35851.1"/>
    </source>
</evidence>
<dbReference type="EMBL" id="JARK01000569">
    <property type="protein sequence ID" value="EYC35851.1"/>
    <property type="molecule type" value="Genomic_DNA"/>
</dbReference>
<organism evidence="13 14">
    <name type="scientific">Ancylostoma ceylanicum</name>
    <dbReference type="NCBI Taxonomy" id="53326"/>
    <lineage>
        <taxon>Eukaryota</taxon>
        <taxon>Metazoa</taxon>
        <taxon>Ecdysozoa</taxon>
        <taxon>Nematoda</taxon>
        <taxon>Chromadorea</taxon>
        <taxon>Rhabditida</taxon>
        <taxon>Rhabditina</taxon>
        <taxon>Rhabditomorpha</taxon>
        <taxon>Strongyloidea</taxon>
        <taxon>Ancylostomatidae</taxon>
        <taxon>Ancylostomatinae</taxon>
        <taxon>Ancylostoma</taxon>
    </lineage>
</organism>
<keyword evidence="7" id="KW-0862">Zinc</keyword>
<evidence type="ECO:0000259" key="12">
    <source>
        <dbReference type="Pfam" id="PF09740"/>
    </source>
</evidence>
<dbReference type="GO" id="GO:0008270">
    <property type="term" value="F:zinc ion binding"/>
    <property type="evidence" value="ECO:0007669"/>
    <property type="project" value="UniProtKB-KW"/>
</dbReference>
<keyword evidence="6" id="KW-0863">Zinc-finger</keyword>
<dbReference type="InterPro" id="IPR018610">
    <property type="entry name" value="UVSSA"/>
</dbReference>
<dbReference type="GO" id="GO:0006283">
    <property type="term" value="P:transcription-coupled nucleotide-excision repair"/>
    <property type="evidence" value="ECO:0007669"/>
    <property type="project" value="TreeGrafter"/>
</dbReference>
<feature type="coiled-coil region" evidence="10">
    <location>
        <begin position="153"/>
        <end position="180"/>
    </location>
</feature>
<dbReference type="GO" id="GO:0005694">
    <property type="term" value="C:chromosome"/>
    <property type="evidence" value="ECO:0007669"/>
    <property type="project" value="UniProtKB-SubCell"/>
</dbReference>
<evidence type="ECO:0000256" key="3">
    <source>
        <dbReference type="ARBA" id="ARBA00022454"/>
    </source>
</evidence>
<evidence type="ECO:0000256" key="7">
    <source>
        <dbReference type="ARBA" id="ARBA00022833"/>
    </source>
</evidence>
<feature type="compositionally biased region" description="Basic and acidic residues" evidence="11">
    <location>
        <begin position="545"/>
        <end position="560"/>
    </location>
</feature>
<dbReference type="Proteomes" id="UP000024635">
    <property type="component" value="Unassembled WGS sequence"/>
</dbReference>
<feature type="compositionally biased region" description="Acidic residues" evidence="11">
    <location>
        <begin position="323"/>
        <end position="332"/>
    </location>
</feature>
<dbReference type="PANTHER" id="PTHR28670">
    <property type="entry name" value="UV-STIMULATED SCAFFOLD PROTEIN A"/>
    <property type="match status" value="1"/>
</dbReference>
<dbReference type="OrthoDB" id="5594015at2759"/>
<gene>
    <name evidence="13" type="primary">Acey_s0969.g3249</name>
    <name evidence="13" type="synonym">Acey-ZK742.2</name>
    <name evidence="13" type="ORF">Y032_0969g3249</name>
</gene>
<feature type="region of interest" description="Disordered" evidence="11">
    <location>
        <begin position="361"/>
        <end position="396"/>
    </location>
</feature>
<dbReference type="GO" id="GO:0009411">
    <property type="term" value="P:response to UV"/>
    <property type="evidence" value="ECO:0007669"/>
    <property type="project" value="InterPro"/>
</dbReference>
<dbReference type="InterPro" id="IPR049408">
    <property type="entry name" value="UVSSA_N_a-solenoid_rpt"/>
</dbReference>
<keyword evidence="4" id="KW-0479">Metal-binding</keyword>
<evidence type="ECO:0000256" key="11">
    <source>
        <dbReference type="SAM" id="MobiDB-lite"/>
    </source>
</evidence>
<proteinExistence type="inferred from homology"/>
<dbReference type="GO" id="GO:0000993">
    <property type="term" value="F:RNA polymerase II complex binding"/>
    <property type="evidence" value="ECO:0007669"/>
    <property type="project" value="TreeGrafter"/>
</dbReference>
<feature type="compositionally biased region" description="Low complexity" evidence="11">
    <location>
        <begin position="364"/>
        <end position="380"/>
    </location>
</feature>
<sequence length="592" mass="66924">MADDLLRLLRLSTSKLVNEAVNASSGIVSTDSRDFKRLKSNVRANEDVIPDYVDYLFLSLKCYTHFLLAILYLLSELLLLVCETDPLRFPLPGPIAEAKQLKIDAIKMVKNWLEKFGPGYEKLNFVGDYLKESKAVDFDSATAELLAERTRKALEEQRAAEKLQKIAANVRRKLAESKGDIDRCLASAETALSIVVPVFGATVEVNDTEAKSSGAESVEMQSSVHGYAPSDTISIVLTSLAPEVTVNEDNEVLLESIRDAKVMLDVYRNNIVSWQRKINGATGVEDLMRDLTDLKRRIEQQCGKIDELKLKPKRKSRKGAESSESEESDLEDVPEKQLEDFVPPDEVPRYIMERVQQLEKEEQPCCSKSLEPSESSSNAKNAKHNSTDGSEPKPKIPVVPFGPDLLHWGEQRTVAPTPRNNADCHRFWRPPDDDDKPFISEKEAAYGEMRVMTWVGEPRRADKRCKARLPSGKLCPRMDFHRCPIHGVIVDRDDEGFPIKEMDTPEESAAQKEREQQEEEEYMRDLEAGTGQSFVSKPKKKKKRKEETVRQRLERKLLDPRTVKRVSAALDAARKAKLQRKFGGQFAHALSK</sequence>
<protein>
    <recommendedName>
        <fullName evidence="12">UV-stimulated scaffold protein A C-terminal domain-containing protein</fullName>
    </recommendedName>
</protein>